<evidence type="ECO:0000256" key="3">
    <source>
        <dbReference type="ARBA" id="ARBA00023125"/>
    </source>
</evidence>
<dbReference type="RefSeq" id="WP_244312266.1">
    <property type="nucleotide sequence ID" value="NZ_BJLF01000006.1"/>
</dbReference>
<dbReference type="InterPro" id="IPR005119">
    <property type="entry name" value="LysR_subst-bd"/>
</dbReference>
<dbReference type="InterPro" id="IPR000847">
    <property type="entry name" value="LysR_HTH_N"/>
</dbReference>
<dbReference type="Pfam" id="PF00126">
    <property type="entry name" value="HTH_1"/>
    <property type="match status" value="1"/>
</dbReference>
<dbReference type="GO" id="GO:0000976">
    <property type="term" value="F:transcription cis-regulatory region binding"/>
    <property type="evidence" value="ECO:0007669"/>
    <property type="project" value="TreeGrafter"/>
</dbReference>
<dbReference type="EMBL" id="BJLF01000006">
    <property type="protein sequence ID" value="GEA50740.1"/>
    <property type="molecule type" value="Genomic_DNA"/>
</dbReference>
<keyword evidence="7" id="KW-1185">Reference proteome</keyword>
<organism evidence="6 7">
    <name type="scientific">Vibrio inusitatus NBRC 102082</name>
    <dbReference type="NCBI Taxonomy" id="1219070"/>
    <lineage>
        <taxon>Bacteria</taxon>
        <taxon>Pseudomonadati</taxon>
        <taxon>Pseudomonadota</taxon>
        <taxon>Gammaproteobacteria</taxon>
        <taxon>Vibrionales</taxon>
        <taxon>Vibrionaceae</taxon>
        <taxon>Vibrio</taxon>
    </lineage>
</organism>
<dbReference type="GO" id="GO:0003700">
    <property type="term" value="F:DNA-binding transcription factor activity"/>
    <property type="evidence" value="ECO:0007669"/>
    <property type="project" value="InterPro"/>
</dbReference>
<dbReference type="Proteomes" id="UP000318717">
    <property type="component" value="Unassembled WGS sequence"/>
</dbReference>
<dbReference type="PANTHER" id="PTHR30126">
    <property type="entry name" value="HTH-TYPE TRANSCRIPTIONAL REGULATOR"/>
    <property type="match status" value="1"/>
</dbReference>
<keyword evidence="3" id="KW-0238">DNA-binding</keyword>
<evidence type="ECO:0000313" key="7">
    <source>
        <dbReference type="Proteomes" id="UP000318717"/>
    </source>
</evidence>
<sequence length="306" mass="34827">MNTYKNMLNPTWLKTFKTLVEVNHFTRTAEALFMTQPGVTQHIQKLEQACHTPLLIKKGKSFELTEQGHIVYRYACDLIEQQQNLLNTLQTDDPYTGSIKLACSGALAQWLFPKFIALQSLHQNLKVKFEAAPNKRICEYVQQGHSLFGLVTQVPNQAEFEVTKIGTESLCLVLPKKQSKIDLNSEALKDLGLVDHPDGQQYLAKYLEECGNEELINISIRELKRITYINQLSQILYPVSQGIGFTVLPLSAVLSSPFYPDLYIHEPNINVEDDLYLISKKDRPLPSRYHQFIALIQDSINTSKST</sequence>
<keyword evidence="4" id="KW-0804">Transcription</keyword>
<protein>
    <submittedName>
        <fullName evidence="6">LysR family transcriptional regulator</fullName>
    </submittedName>
</protein>
<evidence type="ECO:0000313" key="6">
    <source>
        <dbReference type="EMBL" id="GEA50740.1"/>
    </source>
</evidence>
<dbReference type="Gene3D" id="3.40.190.290">
    <property type="match status" value="1"/>
</dbReference>
<keyword evidence="2" id="KW-0805">Transcription regulation</keyword>
<comment type="caution">
    <text evidence="6">The sequence shown here is derived from an EMBL/GenBank/DDBJ whole genome shotgun (WGS) entry which is preliminary data.</text>
</comment>
<dbReference type="InterPro" id="IPR036390">
    <property type="entry name" value="WH_DNA-bd_sf"/>
</dbReference>
<dbReference type="SUPFAM" id="SSF46785">
    <property type="entry name" value="Winged helix' DNA-binding domain"/>
    <property type="match status" value="1"/>
</dbReference>
<dbReference type="InterPro" id="IPR036388">
    <property type="entry name" value="WH-like_DNA-bd_sf"/>
</dbReference>
<evidence type="ECO:0000259" key="5">
    <source>
        <dbReference type="PROSITE" id="PS50931"/>
    </source>
</evidence>
<evidence type="ECO:0000256" key="4">
    <source>
        <dbReference type="ARBA" id="ARBA00023163"/>
    </source>
</evidence>
<dbReference type="CDD" id="cd05466">
    <property type="entry name" value="PBP2_LTTR_substrate"/>
    <property type="match status" value="1"/>
</dbReference>
<dbReference type="PROSITE" id="PS50931">
    <property type="entry name" value="HTH_LYSR"/>
    <property type="match status" value="1"/>
</dbReference>
<comment type="similarity">
    <text evidence="1">Belongs to the LysR transcriptional regulatory family.</text>
</comment>
<dbReference type="AlphaFoldDB" id="A0A4Y3HVH9"/>
<dbReference type="PANTHER" id="PTHR30126:SF99">
    <property type="entry name" value="TRANSCRIPTIONAL REGULATOR LYSR FAMILY"/>
    <property type="match status" value="1"/>
</dbReference>
<proteinExistence type="inferred from homology"/>
<feature type="domain" description="HTH lysR-type" evidence="5">
    <location>
        <begin position="8"/>
        <end position="65"/>
    </location>
</feature>
<dbReference type="SUPFAM" id="SSF53850">
    <property type="entry name" value="Periplasmic binding protein-like II"/>
    <property type="match status" value="1"/>
</dbReference>
<gene>
    <name evidence="6" type="ORF">VIN01S_15440</name>
</gene>
<dbReference type="Gene3D" id="1.10.10.10">
    <property type="entry name" value="Winged helix-like DNA-binding domain superfamily/Winged helix DNA-binding domain"/>
    <property type="match status" value="1"/>
</dbReference>
<evidence type="ECO:0000256" key="1">
    <source>
        <dbReference type="ARBA" id="ARBA00009437"/>
    </source>
</evidence>
<dbReference type="Pfam" id="PF03466">
    <property type="entry name" value="LysR_substrate"/>
    <property type="match status" value="1"/>
</dbReference>
<name>A0A4Y3HVH9_9VIBR</name>
<reference evidence="6 7" key="1">
    <citation type="submission" date="2019-06" db="EMBL/GenBank/DDBJ databases">
        <title>Whole genome shotgun sequence of Vibrio inusitatus NBRC 102082.</title>
        <authorList>
            <person name="Hosoyama A."/>
            <person name="Uohara A."/>
            <person name="Ohji S."/>
            <person name="Ichikawa N."/>
        </authorList>
    </citation>
    <scope>NUCLEOTIDE SEQUENCE [LARGE SCALE GENOMIC DNA]</scope>
    <source>
        <strain evidence="6 7">NBRC 102082</strain>
    </source>
</reference>
<accession>A0A4Y3HVH9</accession>
<evidence type="ECO:0000256" key="2">
    <source>
        <dbReference type="ARBA" id="ARBA00023015"/>
    </source>
</evidence>